<accession>A0A409VA25</accession>
<organism evidence="1 2">
    <name type="scientific">Panaeolus cyanescens</name>
    <dbReference type="NCBI Taxonomy" id="181874"/>
    <lineage>
        <taxon>Eukaryota</taxon>
        <taxon>Fungi</taxon>
        <taxon>Dikarya</taxon>
        <taxon>Basidiomycota</taxon>
        <taxon>Agaricomycotina</taxon>
        <taxon>Agaricomycetes</taxon>
        <taxon>Agaricomycetidae</taxon>
        <taxon>Agaricales</taxon>
        <taxon>Agaricineae</taxon>
        <taxon>Galeropsidaceae</taxon>
        <taxon>Panaeolus</taxon>
    </lineage>
</organism>
<sequence>MPSQAKPLPELPLELWTEIISYLPRGTFQKLIGLNRHLLELVLDDKYETFHYTSNENHVVPRIHEFEGFRIAQRIRHLMISPAAILKTVSGSSVAEQLDLSAQWNALASCVNIERVTIDLFDLEIPSAFLNLLTSLWQMTGCRLTMIALKVPVTRLKPILDTLTKEACSIPKLNHLDLTFSATHKPPLSSKIDEAIQSLNLFLTAFSRTLTELTICSRLKLDLDGLFGKLVTLPNLKVLNLWSHLDDRHTFPSVEGFTNYIVKHSHHLESLRIDPNPRVAESLVYQDGMLAQGFHTPFYSLEKQAQFALVKFPKLRALQTVLRHPNLSPLGPVTCMGPYSCLLPGFSSTLNLTTLKILSYPLVYEAVATLLSQLGEGGDKPSGLKNLRLNVVALSPELFELFVQHLPHLESYADVHTERIPRFVEREEVYADAIAKPAFDGFVKMLV</sequence>
<dbReference type="Proteomes" id="UP000284842">
    <property type="component" value="Unassembled WGS sequence"/>
</dbReference>
<dbReference type="InterPro" id="IPR032675">
    <property type="entry name" value="LRR_dom_sf"/>
</dbReference>
<proteinExistence type="predicted"/>
<reference evidence="1 2" key="1">
    <citation type="journal article" date="2018" name="Evol. Lett.">
        <title>Horizontal gene cluster transfer increased hallucinogenic mushroom diversity.</title>
        <authorList>
            <person name="Reynolds H.T."/>
            <person name="Vijayakumar V."/>
            <person name="Gluck-Thaler E."/>
            <person name="Korotkin H.B."/>
            <person name="Matheny P.B."/>
            <person name="Slot J.C."/>
        </authorList>
    </citation>
    <scope>NUCLEOTIDE SEQUENCE [LARGE SCALE GENOMIC DNA]</scope>
    <source>
        <strain evidence="1 2">2629</strain>
    </source>
</reference>
<name>A0A409VA25_9AGAR</name>
<gene>
    <name evidence="1" type="ORF">CVT24_004436</name>
</gene>
<evidence type="ECO:0000313" key="1">
    <source>
        <dbReference type="EMBL" id="PPQ63662.1"/>
    </source>
</evidence>
<dbReference type="EMBL" id="NHTK01006115">
    <property type="protein sequence ID" value="PPQ63662.1"/>
    <property type="molecule type" value="Genomic_DNA"/>
</dbReference>
<dbReference type="SUPFAM" id="SSF52047">
    <property type="entry name" value="RNI-like"/>
    <property type="match status" value="1"/>
</dbReference>
<dbReference type="Gene3D" id="3.80.10.10">
    <property type="entry name" value="Ribonuclease Inhibitor"/>
    <property type="match status" value="1"/>
</dbReference>
<protein>
    <recommendedName>
        <fullName evidence="3">F-box domain-containing protein</fullName>
    </recommendedName>
</protein>
<dbReference type="AlphaFoldDB" id="A0A409VA25"/>
<comment type="caution">
    <text evidence="1">The sequence shown here is derived from an EMBL/GenBank/DDBJ whole genome shotgun (WGS) entry which is preliminary data.</text>
</comment>
<evidence type="ECO:0008006" key="3">
    <source>
        <dbReference type="Google" id="ProtNLM"/>
    </source>
</evidence>
<dbReference type="InParanoid" id="A0A409VA25"/>
<keyword evidence="2" id="KW-1185">Reference proteome</keyword>
<dbReference type="OrthoDB" id="3049838at2759"/>
<evidence type="ECO:0000313" key="2">
    <source>
        <dbReference type="Proteomes" id="UP000284842"/>
    </source>
</evidence>